<dbReference type="Gene3D" id="2.30.30.240">
    <property type="entry name" value="PRC-barrel domain"/>
    <property type="match status" value="1"/>
</dbReference>
<dbReference type="PANTHER" id="PTHR40061:SF1">
    <property type="entry name" value="SPORULATION PROTEIN YLMC-RELATED"/>
    <property type="match status" value="1"/>
</dbReference>
<proteinExistence type="predicted"/>
<dbReference type="OrthoDB" id="6024937at2"/>
<keyword evidence="3" id="KW-1185">Reference proteome</keyword>
<dbReference type="InterPro" id="IPR027275">
    <property type="entry name" value="PRC-brl_dom"/>
</dbReference>
<dbReference type="InterPro" id="IPR011033">
    <property type="entry name" value="PRC_barrel-like_sf"/>
</dbReference>
<dbReference type="InterPro" id="IPR014238">
    <property type="entry name" value="Spore_YlmC/YmxH"/>
</dbReference>
<organism evidence="2 3">
    <name type="scientific">Oceanobacillus oncorhynchi</name>
    <dbReference type="NCBI Taxonomy" id="545501"/>
    <lineage>
        <taxon>Bacteria</taxon>
        <taxon>Bacillati</taxon>
        <taxon>Bacillota</taxon>
        <taxon>Bacilli</taxon>
        <taxon>Bacillales</taxon>
        <taxon>Bacillaceae</taxon>
        <taxon>Oceanobacillus</taxon>
    </lineage>
</organism>
<sequence>MVKLSELQIKELIVMDDGTRLGHIIDLEIDGRTGRIIAIIAEAKGKKSGMFAKAGELFIAWEKIVRIGEDVILVEKVKGPDLYTED</sequence>
<protein>
    <submittedName>
        <fullName evidence="2">PRC-barrel domain protein</fullName>
    </submittedName>
</protein>
<dbReference type="EMBL" id="CDGG01000001">
    <property type="protein sequence ID" value="CEI84381.1"/>
    <property type="molecule type" value="Genomic_DNA"/>
</dbReference>
<dbReference type="SUPFAM" id="SSF50346">
    <property type="entry name" value="PRC-barrel domain"/>
    <property type="match status" value="1"/>
</dbReference>
<evidence type="ECO:0000313" key="2">
    <source>
        <dbReference type="EMBL" id="CEI84381.1"/>
    </source>
</evidence>
<gene>
    <name evidence="2" type="ORF">BN997_04328</name>
</gene>
<dbReference type="Proteomes" id="UP000040453">
    <property type="component" value="Unassembled WGS sequence"/>
</dbReference>
<dbReference type="AlphaFoldDB" id="A0A0A1N085"/>
<name>A0A0A1N085_9BACI</name>
<dbReference type="STRING" id="545501.BN997_04328"/>
<evidence type="ECO:0000313" key="3">
    <source>
        <dbReference type="Proteomes" id="UP000040453"/>
    </source>
</evidence>
<dbReference type="NCBIfam" id="TIGR02888">
    <property type="entry name" value="spore_YlmC_YmxH"/>
    <property type="match status" value="1"/>
</dbReference>
<dbReference type="Pfam" id="PF05239">
    <property type="entry name" value="PRC"/>
    <property type="match status" value="1"/>
</dbReference>
<accession>A0A0A1N085</accession>
<dbReference type="PANTHER" id="PTHR40061">
    <property type="entry name" value="SPORULATION PROTEIN YLMC-RELATED"/>
    <property type="match status" value="1"/>
</dbReference>
<dbReference type="RefSeq" id="WP_040979961.1">
    <property type="nucleotide sequence ID" value="NZ_CAXOIH010000001.1"/>
</dbReference>
<feature type="domain" description="PRC-barrel" evidence="1">
    <location>
        <begin position="4"/>
        <end position="78"/>
    </location>
</feature>
<evidence type="ECO:0000259" key="1">
    <source>
        <dbReference type="Pfam" id="PF05239"/>
    </source>
</evidence>
<reference evidence="2 3" key="1">
    <citation type="submission" date="2014-11" db="EMBL/GenBank/DDBJ databases">
        <authorList>
            <person name="Urmite Genomes Urmite Genomes"/>
        </authorList>
    </citation>
    <scope>NUCLEOTIDE SEQUENCE [LARGE SCALE GENOMIC DNA]</scope>
    <source>
        <strain evidence="2 3">Oc5</strain>
    </source>
</reference>